<dbReference type="CDD" id="cd18807">
    <property type="entry name" value="SF1_C_UvrD"/>
    <property type="match status" value="1"/>
</dbReference>
<evidence type="ECO:0000256" key="5">
    <source>
        <dbReference type="ARBA" id="ARBA00022806"/>
    </source>
</evidence>
<evidence type="ECO:0000256" key="4">
    <source>
        <dbReference type="ARBA" id="ARBA00022801"/>
    </source>
</evidence>
<sequence>MKKEEETRRAIMPSGRGSVKLFRQTLPKPPQTATIMPAFLRRTHVDVSEILNGLNERQREAVTHPARALRIIAGAGSGKTRVLVQRMQWLMAVEGISPYGLLALTFTNKAAREMRQRLETALERPLGQLWMGTFHGICHRILRRHATLLGWPEQFIIMDGDDQLRMVKRMMRARQWDENYIKPKALVWQINAWKEDGLRAADIPPNPHPTNIAVRDFYTDYGRLCRQQGTMDFAELLLLTVELFTHHADVLRNYQQRFQSILVDEFQDTNALQYRLVQQLSAGDAQLFVVGDDDQSIYGWRGARVENILQLEHDYPGLATIRLEQNYRSTQTILDAANAVIAQNSQRLGKTLWSDGARGAAVRIYPAINEHDEARYICAEIQRWQAAGGRYDDCAILYRSNAQSRVFEEMLLQHRLPYRVYGGLRFFERAEIKDALAYLRLACYRDDDGALERIINTPPRGIGQKTLADLRQHAQQHGASLWQILTNDTLINSHYPARAKNALRDFVRLIDDLAHKINHEPSLKKALEHTVHDSGLYAALEAEHSEQAEARRDNLDELINAGSYIDLTTDPDSDRIMDFLADAALDAGDGQAEEGTDSVQLMTLHSAKGLEYPNVYIVGMEEGLFPTQRACESPEKLEEERRLAYVGMTRAEQHLTLSFAERRRFQGQDTYPQPSRFIHEIPAELTEAVRPMVYSGISKMRQSRHTAPARDDGGPYSIGSNVRHPKFGEGCVLALEGSGEHRRILVNFADAGEKWLVLAYAKLEKT</sequence>
<dbReference type="EMBL" id="AGCM01000030">
    <property type="protein sequence ID" value="EHM55605.1"/>
    <property type="molecule type" value="Genomic_DNA"/>
</dbReference>
<gene>
    <name evidence="17" type="ORF">HMPREF9080_00614</name>
</gene>
<dbReference type="InterPro" id="IPR027417">
    <property type="entry name" value="P-loop_NTPase"/>
</dbReference>
<dbReference type="HOGENOM" id="CLU_004585_5_2_6"/>
<accession>G9ZCY5</accession>
<keyword evidence="9" id="KW-0413">Isomerase</keyword>
<organism evidence="17 18">
    <name type="scientific">Cardiobacterium valvarum F0432</name>
    <dbReference type="NCBI Taxonomy" id="797473"/>
    <lineage>
        <taxon>Bacteria</taxon>
        <taxon>Pseudomonadati</taxon>
        <taxon>Pseudomonadota</taxon>
        <taxon>Gammaproteobacteria</taxon>
        <taxon>Cardiobacteriales</taxon>
        <taxon>Cardiobacteriaceae</taxon>
        <taxon>Cardiobacterium</taxon>
    </lineage>
</organism>
<keyword evidence="3" id="KW-0227">DNA damage</keyword>
<dbReference type="Gene3D" id="1.10.10.160">
    <property type="match status" value="1"/>
</dbReference>
<keyword evidence="7" id="KW-0238">DNA-binding</keyword>
<proteinExistence type="inferred from homology"/>
<dbReference type="AlphaFoldDB" id="G9ZCY5"/>
<comment type="similarity">
    <text evidence="1">Belongs to the helicase family. UvrD subfamily.</text>
</comment>
<dbReference type="EC" id="5.6.2.4" evidence="11"/>
<evidence type="ECO:0000256" key="8">
    <source>
        <dbReference type="ARBA" id="ARBA00023204"/>
    </source>
</evidence>
<evidence type="ECO:0000313" key="18">
    <source>
        <dbReference type="Proteomes" id="UP000004750"/>
    </source>
</evidence>
<dbReference type="CDD" id="cd17932">
    <property type="entry name" value="DEXQc_UvrD"/>
    <property type="match status" value="1"/>
</dbReference>
<protein>
    <recommendedName>
        <fullName evidence="11">DNA 3'-5' helicase</fullName>
        <ecNumber evidence="11">5.6.2.4</ecNumber>
    </recommendedName>
    <alternativeName>
        <fullName evidence="12">DNA 3'-5' helicase II</fullName>
    </alternativeName>
</protein>
<evidence type="ECO:0000256" key="12">
    <source>
        <dbReference type="ARBA" id="ARBA00034923"/>
    </source>
</evidence>
<evidence type="ECO:0000256" key="7">
    <source>
        <dbReference type="ARBA" id="ARBA00023125"/>
    </source>
</evidence>
<name>G9ZCY5_9GAMM</name>
<evidence type="ECO:0000313" key="17">
    <source>
        <dbReference type="EMBL" id="EHM55605.1"/>
    </source>
</evidence>
<dbReference type="FunFam" id="3.40.50.300:FF:001201">
    <property type="entry name" value="ATP-dependent DNA helicase UvrD2"/>
    <property type="match status" value="1"/>
</dbReference>
<dbReference type="PANTHER" id="PTHR11070:SF2">
    <property type="entry name" value="ATP-DEPENDENT DNA HELICASE SRS2"/>
    <property type="match status" value="1"/>
</dbReference>
<evidence type="ECO:0000256" key="14">
    <source>
        <dbReference type="PROSITE-ProRule" id="PRU00560"/>
    </source>
</evidence>
<dbReference type="NCBIfam" id="NF008743">
    <property type="entry name" value="PRK11773.1"/>
    <property type="match status" value="1"/>
</dbReference>
<dbReference type="Pfam" id="PF21196">
    <property type="entry name" value="PcrA_UvrD_tudor"/>
    <property type="match status" value="1"/>
</dbReference>
<dbReference type="PROSITE" id="PS51198">
    <property type="entry name" value="UVRD_HELICASE_ATP_BIND"/>
    <property type="match status" value="1"/>
</dbReference>
<dbReference type="Pfam" id="PF00580">
    <property type="entry name" value="UvrD-helicase"/>
    <property type="match status" value="1"/>
</dbReference>
<dbReference type="Proteomes" id="UP000004750">
    <property type="component" value="Unassembled WGS sequence"/>
</dbReference>
<evidence type="ECO:0000256" key="13">
    <source>
        <dbReference type="ARBA" id="ARBA00048988"/>
    </source>
</evidence>
<reference evidence="17 18" key="1">
    <citation type="submission" date="2011-08" db="EMBL/GenBank/DDBJ databases">
        <authorList>
            <person name="Weinstock G."/>
            <person name="Sodergren E."/>
            <person name="Clifton S."/>
            <person name="Fulton L."/>
            <person name="Fulton B."/>
            <person name="Courtney L."/>
            <person name="Fronick C."/>
            <person name="Harrison M."/>
            <person name="Strong C."/>
            <person name="Farmer C."/>
            <person name="Delahaunty K."/>
            <person name="Markovic C."/>
            <person name="Hall O."/>
            <person name="Minx P."/>
            <person name="Tomlinson C."/>
            <person name="Mitreva M."/>
            <person name="Hou S."/>
            <person name="Chen J."/>
            <person name="Wollam A."/>
            <person name="Pepin K.H."/>
            <person name="Johnson M."/>
            <person name="Bhonagiri V."/>
            <person name="Zhang X."/>
            <person name="Suruliraj S."/>
            <person name="Warren W."/>
            <person name="Chinwalla A."/>
            <person name="Mardis E.R."/>
            <person name="Wilson R.K."/>
        </authorList>
    </citation>
    <scope>NUCLEOTIDE SEQUENCE [LARGE SCALE GENOMIC DNA]</scope>
    <source>
        <strain evidence="17 18">F0432</strain>
    </source>
</reference>
<dbReference type="GO" id="GO:0043138">
    <property type="term" value="F:3'-5' DNA helicase activity"/>
    <property type="evidence" value="ECO:0007669"/>
    <property type="project" value="UniProtKB-EC"/>
</dbReference>
<keyword evidence="8" id="KW-0234">DNA repair</keyword>
<evidence type="ECO:0000256" key="3">
    <source>
        <dbReference type="ARBA" id="ARBA00022763"/>
    </source>
</evidence>
<dbReference type="GO" id="GO:0033202">
    <property type="term" value="C:DNA helicase complex"/>
    <property type="evidence" value="ECO:0007669"/>
    <property type="project" value="TreeGrafter"/>
</dbReference>
<comment type="caution">
    <text evidence="17">The sequence shown here is derived from an EMBL/GenBank/DDBJ whole genome shotgun (WGS) entry which is preliminary data.</text>
</comment>
<dbReference type="GO" id="GO:0003677">
    <property type="term" value="F:DNA binding"/>
    <property type="evidence" value="ECO:0007669"/>
    <property type="project" value="UniProtKB-KW"/>
</dbReference>
<dbReference type="PANTHER" id="PTHR11070">
    <property type="entry name" value="UVRD / RECB / PCRA DNA HELICASE FAMILY MEMBER"/>
    <property type="match status" value="1"/>
</dbReference>
<dbReference type="GO" id="GO:0005524">
    <property type="term" value="F:ATP binding"/>
    <property type="evidence" value="ECO:0007669"/>
    <property type="project" value="UniProtKB-UniRule"/>
</dbReference>
<dbReference type="Gene3D" id="1.10.486.10">
    <property type="entry name" value="PCRA, domain 4"/>
    <property type="match status" value="1"/>
</dbReference>
<evidence type="ECO:0000259" key="15">
    <source>
        <dbReference type="PROSITE" id="PS51198"/>
    </source>
</evidence>
<feature type="domain" description="UvrD-like helicase C-terminal" evidence="16">
    <location>
        <begin position="331"/>
        <end position="609"/>
    </location>
</feature>
<evidence type="ECO:0000256" key="6">
    <source>
        <dbReference type="ARBA" id="ARBA00022840"/>
    </source>
</evidence>
<dbReference type="STRING" id="797473.HMPREF9080_00614"/>
<evidence type="ECO:0000256" key="11">
    <source>
        <dbReference type="ARBA" id="ARBA00034808"/>
    </source>
</evidence>
<dbReference type="PROSITE" id="PS51217">
    <property type="entry name" value="UVRD_HELICASE_CTER"/>
    <property type="match status" value="1"/>
</dbReference>
<keyword evidence="5 14" id="KW-0347">Helicase</keyword>
<dbReference type="InterPro" id="IPR000212">
    <property type="entry name" value="DNA_helicase_UvrD/REP"/>
</dbReference>
<dbReference type="Gene3D" id="3.40.50.300">
    <property type="entry name" value="P-loop containing nucleotide triphosphate hydrolases"/>
    <property type="match status" value="2"/>
</dbReference>
<dbReference type="GO" id="GO:0000725">
    <property type="term" value="P:recombinational repair"/>
    <property type="evidence" value="ECO:0007669"/>
    <property type="project" value="TreeGrafter"/>
</dbReference>
<comment type="catalytic activity">
    <reaction evidence="13">
        <text>ATP + H2O = ADP + phosphate + H(+)</text>
        <dbReference type="Rhea" id="RHEA:13065"/>
        <dbReference type="ChEBI" id="CHEBI:15377"/>
        <dbReference type="ChEBI" id="CHEBI:15378"/>
        <dbReference type="ChEBI" id="CHEBI:30616"/>
        <dbReference type="ChEBI" id="CHEBI:43474"/>
        <dbReference type="ChEBI" id="CHEBI:456216"/>
        <dbReference type="EC" id="5.6.2.4"/>
    </reaction>
</comment>
<evidence type="ECO:0000259" key="16">
    <source>
        <dbReference type="PROSITE" id="PS51217"/>
    </source>
</evidence>
<dbReference type="InterPro" id="IPR014016">
    <property type="entry name" value="UvrD-like_ATP-bd"/>
</dbReference>
<evidence type="ECO:0000256" key="10">
    <source>
        <dbReference type="ARBA" id="ARBA00034617"/>
    </source>
</evidence>
<keyword evidence="2 14" id="KW-0547">Nucleotide-binding</keyword>
<dbReference type="GO" id="GO:0005829">
    <property type="term" value="C:cytosol"/>
    <property type="evidence" value="ECO:0007669"/>
    <property type="project" value="TreeGrafter"/>
</dbReference>
<dbReference type="InterPro" id="IPR014017">
    <property type="entry name" value="DNA_helicase_UvrD-like_C"/>
</dbReference>
<feature type="domain" description="UvrD-like helicase ATP-binding" evidence="15">
    <location>
        <begin position="52"/>
        <end position="330"/>
    </location>
</feature>
<dbReference type="GO" id="GO:0016887">
    <property type="term" value="F:ATP hydrolysis activity"/>
    <property type="evidence" value="ECO:0007669"/>
    <property type="project" value="RHEA"/>
</dbReference>
<dbReference type="PATRIC" id="fig|797473.3.peg.506"/>
<dbReference type="SUPFAM" id="SSF52540">
    <property type="entry name" value="P-loop containing nucleoside triphosphate hydrolases"/>
    <property type="match status" value="1"/>
</dbReference>
<dbReference type="Pfam" id="PF13361">
    <property type="entry name" value="UvrD_C"/>
    <property type="match status" value="1"/>
</dbReference>
<comment type="catalytic activity">
    <reaction evidence="10">
        <text>Couples ATP hydrolysis with the unwinding of duplex DNA by translocating in the 3'-5' direction.</text>
        <dbReference type="EC" id="5.6.2.4"/>
    </reaction>
</comment>
<evidence type="ECO:0000256" key="9">
    <source>
        <dbReference type="ARBA" id="ARBA00023235"/>
    </source>
</evidence>
<keyword evidence="4 14" id="KW-0378">Hydrolase</keyword>
<evidence type="ECO:0000256" key="2">
    <source>
        <dbReference type="ARBA" id="ARBA00022741"/>
    </source>
</evidence>
<evidence type="ECO:0000256" key="1">
    <source>
        <dbReference type="ARBA" id="ARBA00009922"/>
    </source>
</evidence>
<keyword evidence="6 14" id="KW-0067">ATP-binding</keyword>
<feature type="binding site" evidence="14">
    <location>
        <begin position="73"/>
        <end position="80"/>
    </location>
    <ligand>
        <name>ATP</name>
        <dbReference type="ChEBI" id="CHEBI:30616"/>
    </ligand>
</feature>
<dbReference type="InterPro" id="IPR013986">
    <property type="entry name" value="DExx_box_DNA_helicase_dom_sf"/>
</dbReference>